<proteinExistence type="predicted"/>
<evidence type="ECO:0000256" key="1">
    <source>
        <dbReference type="SAM" id="MobiDB-lite"/>
    </source>
</evidence>
<evidence type="ECO:0000313" key="2">
    <source>
        <dbReference type="EMBL" id="KAJ7712716.1"/>
    </source>
</evidence>
<comment type="caution">
    <text evidence="2">The sequence shown here is derived from an EMBL/GenBank/DDBJ whole genome shotgun (WGS) entry which is preliminary data.</text>
</comment>
<gene>
    <name evidence="2" type="ORF">DFH07DRAFT_1019374</name>
</gene>
<feature type="region of interest" description="Disordered" evidence="1">
    <location>
        <begin position="467"/>
        <end position="493"/>
    </location>
</feature>
<sequence length="596" mass="66119">MTPVSPLQILLRVEKADKKDVPLNDSNSDTIRMLAFEPFLNKHPPTPASFFLSQLLTAHIGDVEGLWKASALVGLTYDTISSSASQNHTNHPTAHFSKNWGFLSLSPMVGGNLFSIAFGRKRAARLLVTPSAATSPSHVRPSALLQIRTNTKSKATYLVLSQNRLCLTFPAHSTPCVSACESWMWASERRRDSERTGQRKPGTKESAADAPNDTPLSEKGKATNETRILATTIKIRNVEQDRTGHGGHHRANTYCPREPGPKSGTESCSVTSGRCIGTQAKASHLQTEERDPRSKSICGGRRQHSLLKVVRKKSELRANPRGTYLACAESKTRMQMVEEIVVCEESRAYARQRDMARIAADIPTSYYLTEISAALKLRLKRAISFLDMEDSNSYLYVLFNRSIAVPGGRMNAGVREYEINEDILVGWKRRVVGVNQTKEHDQSQIESNYNQNSTYLGPKMEEDRVWKESDAGGSGAEAEEDQGSPMKKTKIGSGDDDRVAVLGAVIKEQQVLLYLMQSRDAITISRCAMNGPRMRINVEGGALALHKRWADRQVCAKSDTITAFMMCHQQALCTHQRRGRWFRRVCEKAAGKGGLL</sequence>
<protein>
    <submittedName>
        <fullName evidence="2">Uncharacterized protein</fullName>
    </submittedName>
</protein>
<evidence type="ECO:0000313" key="3">
    <source>
        <dbReference type="Proteomes" id="UP001215280"/>
    </source>
</evidence>
<organism evidence="2 3">
    <name type="scientific">Mycena maculata</name>
    <dbReference type="NCBI Taxonomy" id="230809"/>
    <lineage>
        <taxon>Eukaryota</taxon>
        <taxon>Fungi</taxon>
        <taxon>Dikarya</taxon>
        <taxon>Basidiomycota</taxon>
        <taxon>Agaricomycotina</taxon>
        <taxon>Agaricomycetes</taxon>
        <taxon>Agaricomycetidae</taxon>
        <taxon>Agaricales</taxon>
        <taxon>Marasmiineae</taxon>
        <taxon>Mycenaceae</taxon>
        <taxon>Mycena</taxon>
    </lineage>
</organism>
<dbReference type="Proteomes" id="UP001215280">
    <property type="component" value="Unassembled WGS sequence"/>
</dbReference>
<reference evidence="2" key="1">
    <citation type="submission" date="2023-03" db="EMBL/GenBank/DDBJ databases">
        <title>Massive genome expansion in bonnet fungi (Mycena s.s.) driven by repeated elements and novel gene families across ecological guilds.</title>
        <authorList>
            <consortium name="Lawrence Berkeley National Laboratory"/>
            <person name="Harder C.B."/>
            <person name="Miyauchi S."/>
            <person name="Viragh M."/>
            <person name="Kuo A."/>
            <person name="Thoen E."/>
            <person name="Andreopoulos B."/>
            <person name="Lu D."/>
            <person name="Skrede I."/>
            <person name="Drula E."/>
            <person name="Henrissat B."/>
            <person name="Morin E."/>
            <person name="Kohler A."/>
            <person name="Barry K."/>
            <person name="LaButti K."/>
            <person name="Morin E."/>
            <person name="Salamov A."/>
            <person name="Lipzen A."/>
            <person name="Mereny Z."/>
            <person name="Hegedus B."/>
            <person name="Baldrian P."/>
            <person name="Stursova M."/>
            <person name="Weitz H."/>
            <person name="Taylor A."/>
            <person name="Grigoriev I.V."/>
            <person name="Nagy L.G."/>
            <person name="Martin F."/>
            <person name="Kauserud H."/>
        </authorList>
    </citation>
    <scope>NUCLEOTIDE SEQUENCE</scope>
    <source>
        <strain evidence="2">CBHHK188m</strain>
    </source>
</reference>
<feature type="region of interest" description="Disordered" evidence="1">
    <location>
        <begin position="242"/>
        <end position="266"/>
    </location>
</feature>
<name>A0AAD7H5R1_9AGAR</name>
<keyword evidence="3" id="KW-1185">Reference proteome</keyword>
<feature type="compositionally biased region" description="Basic and acidic residues" evidence="1">
    <location>
        <begin position="188"/>
        <end position="207"/>
    </location>
</feature>
<accession>A0AAD7H5R1</accession>
<feature type="region of interest" description="Disordered" evidence="1">
    <location>
        <begin position="188"/>
        <end position="228"/>
    </location>
</feature>
<dbReference type="AlphaFoldDB" id="A0AAD7H5R1"/>
<dbReference type="EMBL" id="JARJLG010000420">
    <property type="protein sequence ID" value="KAJ7712716.1"/>
    <property type="molecule type" value="Genomic_DNA"/>
</dbReference>